<protein>
    <submittedName>
        <fullName evidence="1">Uncharacterized protein</fullName>
    </submittedName>
</protein>
<dbReference type="Proteomes" id="UP001058003">
    <property type="component" value="Chromosome"/>
</dbReference>
<name>A0A9Q9ITF1_9ACTN</name>
<accession>A0A9Q9ITF1</accession>
<evidence type="ECO:0000313" key="2">
    <source>
        <dbReference type="Proteomes" id="UP001058003"/>
    </source>
</evidence>
<dbReference type="KEGG" id="daur:Daura_24825"/>
<proteinExistence type="predicted"/>
<dbReference type="OrthoDB" id="4759758at2"/>
<keyword evidence="2" id="KW-1185">Reference proteome</keyword>
<sequence>MRVGSRSGKTIADVRPMTEVLYVRAAAAPFDLAVLAGHRLRTLITESAAVADLPAVTALPALEYLQLDVAGWQQLLRAGQVPSTLLAAGLSGRAGWTATVEVVNGLLAAWHQEPIRVIDVPVHL</sequence>
<gene>
    <name evidence="1" type="ORF">Daura_24825</name>
</gene>
<dbReference type="RefSeq" id="WP_033362855.1">
    <property type="nucleotide sequence ID" value="NZ_CP073767.1"/>
</dbReference>
<dbReference type="EMBL" id="CP073767">
    <property type="protein sequence ID" value="UWZ59100.1"/>
    <property type="molecule type" value="Genomic_DNA"/>
</dbReference>
<reference evidence="1" key="1">
    <citation type="submission" date="2021-04" db="EMBL/GenBank/DDBJ databases">
        <title>Dactylosporangium aurantiacum NRRL B-8018 full assembly.</title>
        <authorList>
            <person name="Hartkoorn R.C."/>
            <person name="Beaudoing E."/>
            <person name="Hot D."/>
        </authorList>
    </citation>
    <scope>NUCLEOTIDE SEQUENCE</scope>
    <source>
        <strain evidence="1">NRRL B-8018</strain>
    </source>
</reference>
<evidence type="ECO:0000313" key="1">
    <source>
        <dbReference type="EMBL" id="UWZ59100.1"/>
    </source>
</evidence>
<organism evidence="1 2">
    <name type="scientific">Dactylosporangium aurantiacum</name>
    <dbReference type="NCBI Taxonomy" id="35754"/>
    <lineage>
        <taxon>Bacteria</taxon>
        <taxon>Bacillati</taxon>
        <taxon>Actinomycetota</taxon>
        <taxon>Actinomycetes</taxon>
        <taxon>Micromonosporales</taxon>
        <taxon>Micromonosporaceae</taxon>
        <taxon>Dactylosporangium</taxon>
    </lineage>
</organism>
<dbReference type="AlphaFoldDB" id="A0A9Q9ITF1"/>